<dbReference type="InterPro" id="IPR003362">
    <property type="entry name" value="Bact_transf"/>
</dbReference>
<organism evidence="9">
    <name type="scientific">marine sediment metagenome</name>
    <dbReference type="NCBI Taxonomy" id="412755"/>
    <lineage>
        <taxon>unclassified sequences</taxon>
        <taxon>metagenomes</taxon>
        <taxon>ecological metagenomes</taxon>
    </lineage>
</organism>
<dbReference type="Pfam" id="PF02397">
    <property type="entry name" value="Bac_transf"/>
    <property type="match status" value="1"/>
</dbReference>
<proteinExistence type="predicted"/>
<evidence type="ECO:0000256" key="1">
    <source>
        <dbReference type="ARBA" id="ARBA00004236"/>
    </source>
</evidence>
<evidence type="ECO:0000256" key="7">
    <source>
        <dbReference type="SAM" id="Phobius"/>
    </source>
</evidence>
<feature type="transmembrane region" description="Helical" evidence="7">
    <location>
        <begin position="28"/>
        <end position="54"/>
    </location>
</feature>
<dbReference type="PANTHER" id="PTHR30576">
    <property type="entry name" value="COLANIC BIOSYNTHESIS UDP-GLUCOSE LIPID CARRIER TRANSFERASE"/>
    <property type="match status" value="1"/>
</dbReference>
<dbReference type="AlphaFoldDB" id="A0A0F9VFW9"/>
<name>A0A0F9VFW9_9ZZZZ</name>
<keyword evidence="4 7" id="KW-0812">Transmembrane</keyword>
<keyword evidence="6 7" id="KW-0472">Membrane</keyword>
<dbReference type="GO" id="GO:0016780">
    <property type="term" value="F:phosphotransferase activity, for other substituted phosphate groups"/>
    <property type="evidence" value="ECO:0007669"/>
    <property type="project" value="TreeGrafter"/>
</dbReference>
<evidence type="ECO:0000313" key="9">
    <source>
        <dbReference type="EMBL" id="KKN64698.1"/>
    </source>
</evidence>
<dbReference type="PANTHER" id="PTHR30576:SF4">
    <property type="entry name" value="UNDECAPRENYL-PHOSPHATE GALACTOSE PHOSPHOTRANSFERASE"/>
    <property type="match status" value="1"/>
</dbReference>
<evidence type="ECO:0000256" key="6">
    <source>
        <dbReference type="ARBA" id="ARBA00023136"/>
    </source>
</evidence>
<keyword evidence="2" id="KW-1003">Cell membrane</keyword>
<evidence type="ECO:0000259" key="8">
    <source>
        <dbReference type="Pfam" id="PF02397"/>
    </source>
</evidence>
<keyword evidence="5 7" id="KW-1133">Transmembrane helix</keyword>
<comment type="caution">
    <text evidence="9">The sequence shown here is derived from an EMBL/GenBank/DDBJ whole genome shotgun (WGS) entry which is preliminary data.</text>
</comment>
<feature type="domain" description="Bacterial sugar transferase" evidence="8">
    <location>
        <begin position="26"/>
        <end position="216"/>
    </location>
</feature>
<comment type="subcellular location">
    <subcellularLocation>
        <location evidence="1">Cell membrane</location>
    </subcellularLocation>
</comment>
<accession>A0A0F9VFW9</accession>
<evidence type="ECO:0000256" key="5">
    <source>
        <dbReference type="ARBA" id="ARBA00022989"/>
    </source>
</evidence>
<sequence>MAFIEVGIRRGGGPYVGRLLYHRVGKRLFDLSVSLVLLPLILLLIVLLCCYMATHGQIGLYAHPRIGRAGKPFRCWKITTMVPNAQAVLPAILSARPDYALEWALYQKLRNDPRVIPGGQFLRRTGLDELPQIWNVLRGDMSLVGPRPVTRSELHSYGEARGAYQSVRPGITGLWQVAGRGVMLFDERVTLDERYTQQMCFAGDLQIIARTLPVLLRPTGH</sequence>
<evidence type="ECO:0000256" key="3">
    <source>
        <dbReference type="ARBA" id="ARBA00022679"/>
    </source>
</evidence>
<reference evidence="9" key="1">
    <citation type="journal article" date="2015" name="Nature">
        <title>Complex archaea that bridge the gap between prokaryotes and eukaryotes.</title>
        <authorList>
            <person name="Spang A."/>
            <person name="Saw J.H."/>
            <person name="Jorgensen S.L."/>
            <person name="Zaremba-Niedzwiedzka K."/>
            <person name="Martijn J."/>
            <person name="Lind A.E."/>
            <person name="van Eijk R."/>
            <person name="Schleper C."/>
            <person name="Guy L."/>
            <person name="Ettema T.J."/>
        </authorList>
    </citation>
    <scope>NUCLEOTIDE SEQUENCE</scope>
</reference>
<evidence type="ECO:0000256" key="2">
    <source>
        <dbReference type="ARBA" id="ARBA00022475"/>
    </source>
</evidence>
<dbReference type="GO" id="GO:0005886">
    <property type="term" value="C:plasma membrane"/>
    <property type="evidence" value="ECO:0007669"/>
    <property type="project" value="UniProtKB-SubCell"/>
</dbReference>
<evidence type="ECO:0000256" key="4">
    <source>
        <dbReference type="ARBA" id="ARBA00022692"/>
    </source>
</evidence>
<protein>
    <recommendedName>
        <fullName evidence="8">Bacterial sugar transferase domain-containing protein</fullName>
    </recommendedName>
</protein>
<dbReference type="EMBL" id="LAZR01000546">
    <property type="protein sequence ID" value="KKN64698.1"/>
    <property type="molecule type" value="Genomic_DNA"/>
</dbReference>
<keyword evidence="3" id="KW-0808">Transferase</keyword>
<gene>
    <name evidence="9" type="ORF">LCGC14_0489070</name>
</gene>